<evidence type="ECO:0000313" key="1">
    <source>
        <dbReference type="EMBL" id="MBU9739480.1"/>
    </source>
</evidence>
<dbReference type="EMBL" id="JAHQCW010000062">
    <property type="protein sequence ID" value="MBU9739480.1"/>
    <property type="molecule type" value="Genomic_DNA"/>
</dbReference>
<gene>
    <name evidence="1" type="ORF">KTH89_23375</name>
</gene>
<sequence>MQWQTMKHNILNHLFGSYLKLIERTCRIRFVNENCVSFGHIVGFWHGDSFLMNLALKNFAKREADIEVIVTADERGDYIEHQIKKFGAGALRMPDGFRMKPFLKELMRESGKPNTIMAVSLDGPLGPRYEPKKLAFMLAENGQKNFIGVRIEPSRAIHLRKRWDQYAIPLPFTSITVTLHDFGMITKQDLKEFKEYRNYVRERLVPKEDTAEEGNTQADTKEDLLNVCTAGSLQNVKSVI</sequence>
<name>A0A949K5F8_9FIRM</name>
<organism evidence="1 2">
    <name type="scientific">Diplocloster agilis</name>
    <dbReference type="NCBI Taxonomy" id="2850323"/>
    <lineage>
        <taxon>Bacteria</taxon>
        <taxon>Bacillati</taxon>
        <taxon>Bacillota</taxon>
        <taxon>Clostridia</taxon>
        <taxon>Lachnospirales</taxon>
        <taxon>Lachnospiraceae</taxon>
        <taxon>Diplocloster</taxon>
    </lineage>
</organism>
<protein>
    <recommendedName>
        <fullName evidence="3">DUF374 domain-containing protein</fullName>
    </recommendedName>
</protein>
<dbReference type="Proteomes" id="UP000712157">
    <property type="component" value="Unassembled WGS sequence"/>
</dbReference>
<accession>A0A949K5F8</accession>
<comment type="caution">
    <text evidence="1">The sequence shown here is derived from an EMBL/GenBank/DDBJ whole genome shotgun (WGS) entry which is preliminary data.</text>
</comment>
<dbReference type="AlphaFoldDB" id="A0A949K5F8"/>
<reference evidence="1" key="1">
    <citation type="submission" date="2021-06" db="EMBL/GenBank/DDBJ databases">
        <title>Description of novel taxa of the family Lachnospiraceae.</title>
        <authorList>
            <person name="Chaplin A.V."/>
            <person name="Sokolova S.R."/>
            <person name="Pikina A.P."/>
            <person name="Korzhanova M."/>
            <person name="Belova V."/>
            <person name="Korostin D."/>
            <person name="Efimov B.A."/>
        </authorList>
    </citation>
    <scope>NUCLEOTIDE SEQUENCE</scope>
    <source>
        <strain evidence="1">ASD5720</strain>
    </source>
</reference>
<evidence type="ECO:0000313" key="2">
    <source>
        <dbReference type="Proteomes" id="UP000712157"/>
    </source>
</evidence>
<keyword evidence="2" id="KW-1185">Reference proteome</keyword>
<proteinExistence type="predicted"/>
<evidence type="ECO:0008006" key="3">
    <source>
        <dbReference type="Google" id="ProtNLM"/>
    </source>
</evidence>
<dbReference type="RefSeq" id="WP_238723303.1">
    <property type="nucleotide sequence ID" value="NZ_JAHQCW010000062.1"/>
</dbReference>